<evidence type="ECO:0000256" key="11">
    <source>
        <dbReference type="ARBA" id="ARBA00023180"/>
    </source>
</evidence>
<dbReference type="InterPro" id="IPR000719">
    <property type="entry name" value="Prot_kinase_dom"/>
</dbReference>
<evidence type="ECO:0000256" key="9">
    <source>
        <dbReference type="ARBA" id="ARBA00022989"/>
    </source>
</evidence>
<keyword evidence="11" id="KW-0325">Glycoprotein</keyword>
<comment type="caution">
    <text evidence="15">The sequence shown here is derived from an EMBL/GenBank/DDBJ whole genome shotgun (WGS) entry which is preliminary data.</text>
</comment>
<gene>
    <name evidence="15" type="ORF">H6P81_000865</name>
</gene>
<dbReference type="PROSITE" id="PS00107">
    <property type="entry name" value="PROTEIN_KINASE_ATP"/>
    <property type="match status" value="1"/>
</dbReference>
<evidence type="ECO:0000256" key="4">
    <source>
        <dbReference type="ARBA" id="ARBA00022692"/>
    </source>
</evidence>
<evidence type="ECO:0000256" key="5">
    <source>
        <dbReference type="ARBA" id="ARBA00022729"/>
    </source>
</evidence>
<accession>A0AAV7F8M7</accession>
<dbReference type="PANTHER" id="PTHR27009">
    <property type="entry name" value="RUST RESISTANCE KINASE LR10-RELATED"/>
    <property type="match status" value="1"/>
</dbReference>
<evidence type="ECO:0000256" key="12">
    <source>
        <dbReference type="PROSITE-ProRule" id="PRU10141"/>
    </source>
</evidence>
<dbReference type="InterPro" id="IPR001245">
    <property type="entry name" value="Ser-Thr/Tyr_kinase_cat_dom"/>
</dbReference>
<keyword evidence="4 13" id="KW-0812">Transmembrane</keyword>
<dbReference type="FunFam" id="1.10.510.10:FF:000590">
    <property type="entry name" value="PR5-like receptor kinase"/>
    <property type="match status" value="1"/>
</dbReference>
<keyword evidence="3" id="KW-0808">Transferase</keyword>
<evidence type="ECO:0000313" key="15">
    <source>
        <dbReference type="EMBL" id="KAG9456357.1"/>
    </source>
</evidence>
<keyword evidence="7" id="KW-0418">Kinase</keyword>
<dbReference type="InterPro" id="IPR045874">
    <property type="entry name" value="LRK10/LRL21-25-like"/>
</dbReference>
<dbReference type="Proteomes" id="UP000825729">
    <property type="component" value="Unassembled WGS sequence"/>
</dbReference>
<proteinExistence type="predicted"/>
<evidence type="ECO:0000256" key="13">
    <source>
        <dbReference type="SAM" id="Phobius"/>
    </source>
</evidence>
<dbReference type="FunFam" id="3.30.200.20:FF:000178">
    <property type="entry name" value="serine/threonine-protein kinase PBS1-like"/>
    <property type="match status" value="1"/>
</dbReference>
<dbReference type="GO" id="GO:0016020">
    <property type="term" value="C:membrane"/>
    <property type="evidence" value="ECO:0007669"/>
    <property type="project" value="UniProtKB-SubCell"/>
</dbReference>
<feature type="domain" description="Protein kinase" evidence="14">
    <location>
        <begin position="228"/>
        <end position="513"/>
    </location>
</feature>
<dbReference type="SUPFAM" id="SSF56112">
    <property type="entry name" value="Protein kinase-like (PK-like)"/>
    <property type="match status" value="1"/>
</dbReference>
<dbReference type="InterPro" id="IPR008271">
    <property type="entry name" value="Ser/Thr_kinase_AS"/>
</dbReference>
<dbReference type="PROSITE" id="PS00108">
    <property type="entry name" value="PROTEIN_KINASE_ST"/>
    <property type="match status" value="1"/>
</dbReference>
<evidence type="ECO:0000256" key="7">
    <source>
        <dbReference type="ARBA" id="ARBA00022777"/>
    </source>
</evidence>
<evidence type="ECO:0000259" key="14">
    <source>
        <dbReference type="PROSITE" id="PS50011"/>
    </source>
</evidence>
<evidence type="ECO:0000256" key="10">
    <source>
        <dbReference type="ARBA" id="ARBA00023136"/>
    </source>
</evidence>
<dbReference type="CDD" id="cd14066">
    <property type="entry name" value="STKc_IRAK"/>
    <property type="match status" value="1"/>
</dbReference>
<name>A0AAV7F8M7_ARIFI</name>
<dbReference type="Gene3D" id="3.30.200.20">
    <property type="entry name" value="Phosphorylase Kinase, domain 1"/>
    <property type="match status" value="1"/>
</dbReference>
<evidence type="ECO:0000256" key="6">
    <source>
        <dbReference type="ARBA" id="ARBA00022741"/>
    </source>
</evidence>
<protein>
    <recommendedName>
        <fullName evidence="14">Protein kinase domain-containing protein</fullName>
    </recommendedName>
</protein>
<reference evidence="15 16" key="1">
    <citation type="submission" date="2021-07" db="EMBL/GenBank/DDBJ databases">
        <title>The Aristolochia fimbriata genome: insights into angiosperm evolution, floral development and chemical biosynthesis.</title>
        <authorList>
            <person name="Jiao Y."/>
        </authorList>
    </citation>
    <scope>NUCLEOTIDE SEQUENCE [LARGE SCALE GENOMIC DNA]</scope>
    <source>
        <strain evidence="15">IBCAS-2021</strain>
        <tissue evidence="15">Leaf</tissue>
    </source>
</reference>
<evidence type="ECO:0000256" key="1">
    <source>
        <dbReference type="ARBA" id="ARBA00004479"/>
    </source>
</evidence>
<keyword evidence="6 12" id="KW-0547">Nucleotide-binding</keyword>
<keyword evidence="5" id="KW-0732">Signal</keyword>
<evidence type="ECO:0000256" key="2">
    <source>
        <dbReference type="ARBA" id="ARBA00022527"/>
    </source>
</evidence>
<feature type="binding site" evidence="12">
    <location>
        <position position="256"/>
    </location>
    <ligand>
        <name>ATP</name>
        <dbReference type="ChEBI" id="CHEBI:30616"/>
    </ligand>
</feature>
<feature type="transmembrane region" description="Helical" evidence="13">
    <location>
        <begin position="12"/>
        <end position="30"/>
    </location>
</feature>
<dbReference type="InterPro" id="IPR017441">
    <property type="entry name" value="Protein_kinase_ATP_BS"/>
</dbReference>
<evidence type="ECO:0000256" key="3">
    <source>
        <dbReference type="ARBA" id="ARBA00022679"/>
    </source>
</evidence>
<sequence>MIALPGTWNGRVVASVVGLVVLSLVIIVIVQTTEEESPAPPSHRNRYVTSWVPISDDPDFDEAMKTAFDDRFEATAFSPAPPRKLIIKPRSDTFWPGREDSGMGDAFAEMVRSQSQAYRKAIPLSLGETVIQWALIAAVAIALINCLAKAGNVIETKYRDRNHEYADLATPLTLDVASDRETTVAAPLVSSEIRDFAARKRSMERFFREMAREKPIQFSPEELSVFTHNYATRLGSGAYGEVYKGELPNRVPVAVKVLKGRSSDKRVEEQFMAEVSTIGRTNHINLVKLYGYCFDATVRALVYEYVENGSLDRLLLDKNRALEWRKLQEIAIGTAKGLAYLHEGCQPRIIHYDIKPENVLLDSNLCPKVADFGLAKLCSGDQTHVTMTGFRGTPGYAAPEMWNPFPVTHKCDVYSFGMLLFEIVGRRRNMDESWPESQEWLPRWVWETHEKGELREEITILGIEEEDKEKAERVLKIALWCVQKPPENRPSMSSVVHMLEGGAEVISPPNPFQHLMSHGVDWSASGEVTESTEMTETTEAAGSSGFETARGGTNVDTGSVTVCAFVTETGEGAAESECAIITKTGEGAVESERAIVNRGTTDTSETGEGVTLTQSACATQKGVQSDTETGEIEESHSSISTRVIKNFEIEIEN</sequence>
<organism evidence="15 16">
    <name type="scientific">Aristolochia fimbriata</name>
    <name type="common">White veined hardy Dutchman's pipe vine</name>
    <dbReference type="NCBI Taxonomy" id="158543"/>
    <lineage>
        <taxon>Eukaryota</taxon>
        <taxon>Viridiplantae</taxon>
        <taxon>Streptophyta</taxon>
        <taxon>Embryophyta</taxon>
        <taxon>Tracheophyta</taxon>
        <taxon>Spermatophyta</taxon>
        <taxon>Magnoliopsida</taxon>
        <taxon>Magnoliidae</taxon>
        <taxon>Piperales</taxon>
        <taxon>Aristolochiaceae</taxon>
        <taxon>Aristolochia</taxon>
    </lineage>
</organism>
<comment type="subcellular location">
    <subcellularLocation>
        <location evidence="1">Membrane</location>
        <topology evidence="1">Single-pass type I membrane protein</topology>
    </subcellularLocation>
</comment>
<dbReference type="AlphaFoldDB" id="A0AAV7F8M7"/>
<dbReference type="Gene3D" id="1.10.510.10">
    <property type="entry name" value="Transferase(Phosphotransferase) domain 1"/>
    <property type="match status" value="1"/>
</dbReference>
<dbReference type="InterPro" id="IPR011009">
    <property type="entry name" value="Kinase-like_dom_sf"/>
</dbReference>
<evidence type="ECO:0000313" key="16">
    <source>
        <dbReference type="Proteomes" id="UP000825729"/>
    </source>
</evidence>
<keyword evidence="9 13" id="KW-1133">Transmembrane helix</keyword>
<dbReference type="EMBL" id="JAINDJ010000002">
    <property type="protein sequence ID" value="KAG9456357.1"/>
    <property type="molecule type" value="Genomic_DNA"/>
</dbReference>
<evidence type="ECO:0000256" key="8">
    <source>
        <dbReference type="ARBA" id="ARBA00022840"/>
    </source>
</evidence>
<keyword evidence="2" id="KW-0723">Serine/threonine-protein kinase</keyword>
<keyword evidence="8 12" id="KW-0067">ATP-binding</keyword>
<dbReference type="Pfam" id="PF07714">
    <property type="entry name" value="PK_Tyr_Ser-Thr"/>
    <property type="match status" value="1"/>
</dbReference>
<dbReference type="PROSITE" id="PS50011">
    <property type="entry name" value="PROTEIN_KINASE_DOM"/>
    <property type="match status" value="1"/>
</dbReference>
<keyword evidence="16" id="KW-1185">Reference proteome</keyword>
<keyword evidence="10 13" id="KW-0472">Membrane</keyword>
<dbReference type="GO" id="GO:0004674">
    <property type="term" value="F:protein serine/threonine kinase activity"/>
    <property type="evidence" value="ECO:0007669"/>
    <property type="project" value="UniProtKB-KW"/>
</dbReference>
<dbReference type="SMART" id="SM00220">
    <property type="entry name" value="S_TKc"/>
    <property type="match status" value="1"/>
</dbReference>
<dbReference type="GO" id="GO:0005524">
    <property type="term" value="F:ATP binding"/>
    <property type="evidence" value="ECO:0007669"/>
    <property type="project" value="UniProtKB-UniRule"/>
</dbReference>